<evidence type="ECO:0000313" key="5">
    <source>
        <dbReference type="EMBL" id="PJZ74558.1"/>
    </source>
</evidence>
<dbReference type="InterPro" id="IPR050430">
    <property type="entry name" value="Peptidase_S1"/>
</dbReference>
<accession>A0A2M9ZR49</accession>
<dbReference type="InterPro" id="IPR018114">
    <property type="entry name" value="TRYPSIN_HIS"/>
</dbReference>
<evidence type="ECO:0000256" key="2">
    <source>
        <dbReference type="ARBA" id="ARBA00023157"/>
    </source>
</evidence>
<dbReference type="RefSeq" id="WP_100711969.1">
    <property type="nucleotide sequence ID" value="NZ_NPDY01000001.1"/>
</dbReference>
<dbReference type="GO" id="GO:0006508">
    <property type="term" value="P:proteolysis"/>
    <property type="evidence" value="ECO:0007669"/>
    <property type="project" value="InterPro"/>
</dbReference>
<gene>
    <name evidence="4" type="ORF">CH360_00385</name>
    <name evidence="5" type="ORF">CH373_00385</name>
</gene>
<feature type="domain" description="Peptidase S1" evidence="3">
    <location>
        <begin position="59"/>
        <end position="292"/>
    </location>
</feature>
<dbReference type="Gene3D" id="2.40.10.10">
    <property type="entry name" value="Trypsin-like serine proteases"/>
    <property type="match status" value="1"/>
</dbReference>
<comment type="similarity">
    <text evidence="1">Belongs to the peptidase S1 family.</text>
</comment>
<dbReference type="PROSITE" id="PS50240">
    <property type="entry name" value="TRYPSIN_DOM"/>
    <property type="match status" value="1"/>
</dbReference>
<dbReference type="PROSITE" id="PS00134">
    <property type="entry name" value="TRYPSIN_HIS"/>
    <property type="match status" value="1"/>
</dbReference>
<dbReference type="SUPFAM" id="SSF50370">
    <property type="entry name" value="Ricin B-like lectins"/>
    <property type="match status" value="1"/>
</dbReference>
<dbReference type="CDD" id="cd00161">
    <property type="entry name" value="beta-trefoil_Ricin-like"/>
    <property type="match status" value="1"/>
</dbReference>
<dbReference type="InterPro" id="IPR043504">
    <property type="entry name" value="Peptidase_S1_PA_chymotrypsin"/>
</dbReference>
<evidence type="ECO:0000313" key="7">
    <source>
        <dbReference type="Proteomes" id="UP000231990"/>
    </source>
</evidence>
<dbReference type="EMBL" id="NPDY01000001">
    <property type="protein sequence ID" value="PJZ71026.1"/>
    <property type="molecule type" value="Genomic_DNA"/>
</dbReference>
<sequence>MHTRLLVVIFLTALGLTGLIFGCQNESDSVRAQSAVLALAQTPSTDPYQNLLRIGDNYVLNGERDAAGIFPYIIKFQVLEGHATLCTGTMVAEHWILTAAHCVSDRRSGTVKAFYTPPRSSSLEFHFGPGDIYIHPQFDYPRKDLALIHLRGANYSIPLFPEKVQFYTDSRVPWRNGDATDSYLFAGYGQGSDSGSNKSTCQEATDFGIKRWSFGTILRFSYDDGRIQGKGDPNTKACVGDSGMPFLFGHSVGNIFVYMMFAVYHGTRANDTIMEGNIIEPAELNWIFNIVKSKSPFRVEKFESNRQWSRAIIEEMTNINTEIKEGNGKCLDVNGALTEPGTKVQIYTCNGTVAQSWTISPSGAIRYRNNLCLDMGSGEIGAQFTVQPCNDSLSQKFAIQKTGGITGPFDQLTQRCMTTRNGSSEDRTPVEFLQCFGGPAQTWSWRTN</sequence>
<dbReference type="EMBL" id="NPDZ01000001">
    <property type="protein sequence ID" value="PJZ74558.1"/>
    <property type="molecule type" value="Genomic_DNA"/>
</dbReference>
<dbReference type="GO" id="GO:0004252">
    <property type="term" value="F:serine-type endopeptidase activity"/>
    <property type="evidence" value="ECO:0007669"/>
    <property type="project" value="InterPro"/>
</dbReference>
<dbReference type="Proteomes" id="UP000231990">
    <property type="component" value="Unassembled WGS sequence"/>
</dbReference>
<dbReference type="InterPro" id="IPR001254">
    <property type="entry name" value="Trypsin_dom"/>
</dbReference>
<dbReference type="InterPro" id="IPR001314">
    <property type="entry name" value="Peptidase_S1A"/>
</dbReference>
<dbReference type="InterPro" id="IPR035992">
    <property type="entry name" value="Ricin_B-like_lectins"/>
</dbReference>
<organism evidence="5 7">
    <name type="scientific">Leptospira perolatii</name>
    <dbReference type="NCBI Taxonomy" id="2023191"/>
    <lineage>
        <taxon>Bacteria</taxon>
        <taxon>Pseudomonadati</taxon>
        <taxon>Spirochaetota</taxon>
        <taxon>Spirochaetia</taxon>
        <taxon>Leptospirales</taxon>
        <taxon>Leptospiraceae</taxon>
        <taxon>Leptospira</taxon>
    </lineage>
</organism>
<evidence type="ECO:0000256" key="1">
    <source>
        <dbReference type="ARBA" id="ARBA00007664"/>
    </source>
</evidence>
<evidence type="ECO:0000313" key="4">
    <source>
        <dbReference type="EMBL" id="PJZ71026.1"/>
    </source>
</evidence>
<dbReference type="Gene3D" id="2.80.10.50">
    <property type="match status" value="1"/>
</dbReference>
<dbReference type="AlphaFoldDB" id="A0A2M9ZR49"/>
<dbReference type="PANTHER" id="PTHR24276">
    <property type="entry name" value="POLYSERASE-RELATED"/>
    <property type="match status" value="1"/>
</dbReference>
<dbReference type="PRINTS" id="PR00722">
    <property type="entry name" value="CHYMOTRYPSIN"/>
</dbReference>
<dbReference type="InterPro" id="IPR009003">
    <property type="entry name" value="Peptidase_S1_PA"/>
</dbReference>
<dbReference type="PANTHER" id="PTHR24276:SF98">
    <property type="entry name" value="FI18310P1-RELATED"/>
    <property type="match status" value="1"/>
</dbReference>
<dbReference type="PROSITE" id="PS50231">
    <property type="entry name" value="RICIN_B_LECTIN"/>
    <property type="match status" value="1"/>
</dbReference>
<dbReference type="Proteomes" id="UP000231962">
    <property type="component" value="Unassembled WGS sequence"/>
</dbReference>
<dbReference type="Pfam" id="PF00652">
    <property type="entry name" value="Ricin_B_lectin"/>
    <property type="match status" value="1"/>
</dbReference>
<dbReference type="SUPFAM" id="SSF50494">
    <property type="entry name" value="Trypsin-like serine proteases"/>
    <property type="match status" value="1"/>
</dbReference>
<protein>
    <recommendedName>
        <fullName evidence="3">Peptidase S1 domain-containing protein</fullName>
    </recommendedName>
</protein>
<reference evidence="6 7" key="1">
    <citation type="submission" date="2017-07" db="EMBL/GenBank/DDBJ databases">
        <title>Leptospira spp. isolated from tropical soils.</title>
        <authorList>
            <person name="Thibeaux R."/>
            <person name="Iraola G."/>
            <person name="Ferres I."/>
            <person name="Bierque E."/>
            <person name="Girault D."/>
            <person name="Soupe-Gilbert M.-E."/>
            <person name="Picardeau M."/>
            <person name="Goarant C."/>
        </authorList>
    </citation>
    <scope>NUCLEOTIDE SEQUENCE [LARGE SCALE GENOMIC DNA]</scope>
    <source>
        <strain evidence="5 7">FH1-B-B1</strain>
        <strain evidence="4 6">FH1-B-C1</strain>
    </source>
</reference>
<comment type="caution">
    <text evidence="5">The sequence shown here is derived from an EMBL/GenBank/DDBJ whole genome shotgun (WGS) entry which is preliminary data.</text>
</comment>
<dbReference type="InterPro" id="IPR000772">
    <property type="entry name" value="Ricin_B_lectin"/>
</dbReference>
<dbReference type="Pfam" id="PF00089">
    <property type="entry name" value="Trypsin"/>
    <property type="match status" value="1"/>
</dbReference>
<evidence type="ECO:0000259" key="3">
    <source>
        <dbReference type="PROSITE" id="PS50240"/>
    </source>
</evidence>
<proteinExistence type="inferred from homology"/>
<name>A0A2M9ZR49_9LEPT</name>
<dbReference type="SMART" id="SM00458">
    <property type="entry name" value="RICIN"/>
    <property type="match status" value="1"/>
</dbReference>
<dbReference type="PROSITE" id="PS51257">
    <property type="entry name" value="PROKAR_LIPOPROTEIN"/>
    <property type="match status" value="1"/>
</dbReference>
<keyword evidence="2" id="KW-1015">Disulfide bond</keyword>
<dbReference type="OrthoDB" id="5958808at2"/>
<evidence type="ECO:0000313" key="6">
    <source>
        <dbReference type="Proteomes" id="UP000231962"/>
    </source>
</evidence>
<keyword evidence="6" id="KW-1185">Reference proteome</keyword>
<dbReference type="SMART" id="SM00020">
    <property type="entry name" value="Tryp_SPc"/>
    <property type="match status" value="1"/>
</dbReference>